<sequence length="337" mass="37966">MPILHKLKEKLTKSSPGLHYIPVTPIRLPTKDEFQYKSAYALYNYTPGGVDEISFLIGDIFTVYKEDGNWWLVKNCRTGQKGLIPSNYVTLNAKEATLLNGWYDVDRIGAENKLLVPGVEVGMFIIRPGKVTTIDGKLGLTEPRPPRINPPNNLNDCKYDLRKLEFLEVLGSGNFGVVYKAKVGNVLMAVKKSKGVQAREAFLQEVKTMLVLKHPSIVQFLGIAEDSADNSVIIMIEFMANGSLKSYFKRLGPKQFTYIDLITMIDTVRDGVPKGLRLPSPTIYGFECDATIYSIMQSCWNMDPQKRPVFKEIYTKTQQTIIKATKFYSNAVSTDRD</sequence>
<keyword evidence="6 9" id="KW-0067">ATP-binding</keyword>
<dbReference type="OrthoDB" id="4062651at2759"/>
<protein>
    <recommendedName>
        <fullName evidence="1">non-specific protein-tyrosine kinase</fullName>
        <ecNumber evidence="1">2.7.10.2</ecNumber>
    </recommendedName>
</protein>
<dbReference type="GO" id="GO:0005524">
    <property type="term" value="F:ATP binding"/>
    <property type="evidence" value="ECO:0007669"/>
    <property type="project" value="UniProtKB-UniRule"/>
</dbReference>
<evidence type="ECO:0000256" key="8">
    <source>
        <dbReference type="PROSITE-ProRule" id="PRU00192"/>
    </source>
</evidence>
<proteinExistence type="predicted"/>
<dbReference type="AlphaFoldDB" id="A0A0R3SCA2"/>
<keyword evidence="4 9" id="KW-0547">Nucleotide-binding</keyword>
<evidence type="ECO:0000313" key="13">
    <source>
        <dbReference type="Proteomes" id="UP000274504"/>
    </source>
</evidence>
<dbReference type="PROSITE" id="PS50002">
    <property type="entry name" value="SH3"/>
    <property type="match status" value="1"/>
</dbReference>
<reference evidence="12 13" key="2">
    <citation type="submission" date="2018-11" db="EMBL/GenBank/DDBJ databases">
        <authorList>
            <consortium name="Pathogen Informatics"/>
        </authorList>
    </citation>
    <scope>NUCLEOTIDE SEQUENCE [LARGE SCALE GENOMIC DNA]</scope>
</reference>
<dbReference type="Gene3D" id="2.30.30.40">
    <property type="entry name" value="SH3 Domains"/>
    <property type="match status" value="1"/>
</dbReference>
<dbReference type="InterPro" id="IPR036860">
    <property type="entry name" value="SH2_dom_sf"/>
</dbReference>
<dbReference type="GO" id="GO:0004715">
    <property type="term" value="F:non-membrane spanning protein tyrosine kinase activity"/>
    <property type="evidence" value="ECO:0007669"/>
    <property type="project" value="UniProtKB-EC"/>
</dbReference>
<dbReference type="PANTHER" id="PTHR24418">
    <property type="entry name" value="TYROSINE-PROTEIN KINASE"/>
    <property type="match status" value="1"/>
</dbReference>
<evidence type="ECO:0000256" key="9">
    <source>
        <dbReference type="PROSITE-ProRule" id="PRU10141"/>
    </source>
</evidence>
<dbReference type="CDD" id="cd00174">
    <property type="entry name" value="SH3"/>
    <property type="match status" value="1"/>
</dbReference>
<evidence type="ECO:0000256" key="6">
    <source>
        <dbReference type="ARBA" id="ARBA00022840"/>
    </source>
</evidence>
<dbReference type="InterPro" id="IPR036028">
    <property type="entry name" value="SH3-like_dom_sf"/>
</dbReference>
<dbReference type="InterPro" id="IPR050198">
    <property type="entry name" value="Non-receptor_tyrosine_kinases"/>
</dbReference>
<dbReference type="InterPro" id="IPR011009">
    <property type="entry name" value="Kinase-like_dom_sf"/>
</dbReference>
<feature type="binding site" evidence="9">
    <location>
        <position position="192"/>
    </location>
    <ligand>
        <name>ATP</name>
        <dbReference type="ChEBI" id="CHEBI:30616"/>
    </ligand>
</feature>
<dbReference type="PROSITE" id="PS50011">
    <property type="entry name" value="PROTEIN_KINASE_DOM"/>
    <property type="match status" value="1"/>
</dbReference>
<keyword evidence="3" id="KW-0808">Transferase</keyword>
<keyword evidence="5" id="KW-0418">Kinase</keyword>
<dbReference type="SUPFAM" id="SSF56112">
    <property type="entry name" value="Protein kinase-like (PK-like)"/>
    <property type="match status" value="1"/>
</dbReference>
<name>A0A0R3SCA2_HYMDI</name>
<evidence type="ECO:0000256" key="3">
    <source>
        <dbReference type="ARBA" id="ARBA00022679"/>
    </source>
</evidence>
<dbReference type="InterPro" id="IPR001452">
    <property type="entry name" value="SH3_domain"/>
</dbReference>
<dbReference type="Gene3D" id="1.10.510.10">
    <property type="entry name" value="Transferase(Phosphotransferase) domain 1"/>
    <property type="match status" value="1"/>
</dbReference>
<evidence type="ECO:0000256" key="4">
    <source>
        <dbReference type="ARBA" id="ARBA00022741"/>
    </source>
</evidence>
<dbReference type="Pfam" id="PF14604">
    <property type="entry name" value="SH3_9"/>
    <property type="match status" value="1"/>
</dbReference>
<evidence type="ECO:0000256" key="7">
    <source>
        <dbReference type="ARBA" id="ARBA00023137"/>
    </source>
</evidence>
<dbReference type="PRINTS" id="PR00452">
    <property type="entry name" value="SH3DOMAIN"/>
</dbReference>
<gene>
    <name evidence="12" type="ORF">HDID_LOCUS2185</name>
</gene>
<dbReference type="InterPro" id="IPR000719">
    <property type="entry name" value="Prot_kinase_dom"/>
</dbReference>
<dbReference type="InterPro" id="IPR001245">
    <property type="entry name" value="Ser-Thr/Tyr_kinase_cat_dom"/>
</dbReference>
<evidence type="ECO:0000256" key="1">
    <source>
        <dbReference type="ARBA" id="ARBA00011903"/>
    </source>
</evidence>
<organism evidence="14">
    <name type="scientific">Hymenolepis diminuta</name>
    <name type="common">Rat tapeworm</name>
    <dbReference type="NCBI Taxonomy" id="6216"/>
    <lineage>
        <taxon>Eukaryota</taxon>
        <taxon>Metazoa</taxon>
        <taxon>Spiralia</taxon>
        <taxon>Lophotrochozoa</taxon>
        <taxon>Platyhelminthes</taxon>
        <taxon>Cestoda</taxon>
        <taxon>Eucestoda</taxon>
        <taxon>Cyclophyllidea</taxon>
        <taxon>Hymenolepididae</taxon>
        <taxon>Hymenolepis</taxon>
    </lineage>
</organism>
<evidence type="ECO:0000259" key="11">
    <source>
        <dbReference type="PROSITE" id="PS50011"/>
    </source>
</evidence>
<dbReference type="Gene3D" id="3.30.200.20">
    <property type="entry name" value="Phosphorylase Kinase, domain 1"/>
    <property type="match status" value="1"/>
</dbReference>
<evidence type="ECO:0000256" key="5">
    <source>
        <dbReference type="ARBA" id="ARBA00022777"/>
    </source>
</evidence>
<reference evidence="14" key="1">
    <citation type="submission" date="2017-02" db="UniProtKB">
        <authorList>
            <consortium name="WormBaseParasite"/>
        </authorList>
    </citation>
    <scope>IDENTIFICATION</scope>
</reference>
<dbReference type="SMART" id="SM00326">
    <property type="entry name" value="SH3"/>
    <property type="match status" value="1"/>
</dbReference>
<keyword evidence="7" id="KW-0829">Tyrosine-protein kinase</keyword>
<dbReference type="EC" id="2.7.10.2" evidence="1"/>
<dbReference type="WBParaSite" id="HDID_0000218401-mRNA-1">
    <property type="protein sequence ID" value="HDID_0000218401-mRNA-1"/>
    <property type="gene ID" value="HDID_0000218401"/>
</dbReference>
<dbReference type="InterPro" id="IPR017441">
    <property type="entry name" value="Protein_kinase_ATP_BS"/>
</dbReference>
<keyword evidence="2 8" id="KW-0728">SH3 domain</keyword>
<dbReference type="Proteomes" id="UP000274504">
    <property type="component" value="Unassembled WGS sequence"/>
</dbReference>
<dbReference type="SUPFAM" id="SSF55550">
    <property type="entry name" value="SH2 domain"/>
    <property type="match status" value="1"/>
</dbReference>
<evidence type="ECO:0000313" key="14">
    <source>
        <dbReference type="WBParaSite" id="HDID_0000218401-mRNA-1"/>
    </source>
</evidence>
<dbReference type="EMBL" id="UYSG01000504">
    <property type="protein sequence ID" value="VDL19646.1"/>
    <property type="molecule type" value="Genomic_DNA"/>
</dbReference>
<dbReference type="Pfam" id="PF07714">
    <property type="entry name" value="PK_Tyr_Ser-Thr"/>
    <property type="match status" value="2"/>
</dbReference>
<dbReference type="PROSITE" id="PS00107">
    <property type="entry name" value="PROTEIN_KINASE_ATP"/>
    <property type="match status" value="1"/>
</dbReference>
<feature type="domain" description="SH3" evidence="10">
    <location>
        <begin position="34"/>
        <end position="94"/>
    </location>
</feature>
<accession>A0A0R3SCA2</accession>
<evidence type="ECO:0000256" key="2">
    <source>
        <dbReference type="ARBA" id="ARBA00022443"/>
    </source>
</evidence>
<feature type="domain" description="Protein kinase" evidence="11">
    <location>
        <begin position="164"/>
        <end position="337"/>
    </location>
</feature>
<evidence type="ECO:0000313" key="12">
    <source>
        <dbReference type="EMBL" id="VDL19646.1"/>
    </source>
</evidence>
<dbReference type="SUPFAM" id="SSF50044">
    <property type="entry name" value="SH3-domain"/>
    <property type="match status" value="1"/>
</dbReference>
<evidence type="ECO:0000259" key="10">
    <source>
        <dbReference type="PROSITE" id="PS50002"/>
    </source>
</evidence>
<dbReference type="STRING" id="6216.A0A0R3SCA2"/>